<comment type="caution">
    <text evidence="2">The sequence shown here is derived from an EMBL/GenBank/DDBJ whole genome shotgun (WGS) entry which is preliminary data.</text>
</comment>
<accession>A0ABS0EKC4</accession>
<feature type="chain" id="PRO_5046974714" evidence="1">
    <location>
        <begin position="19"/>
        <end position="401"/>
    </location>
</feature>
<organism evidence="2 3">
    <name type="scientific">Winogradskyella marina</name>
    <dbReference type="NCBI Taxonomy" id="2785530"/>
    <lineage>
        <taxon>Bacteria</taxon>
        <taxon>Pseudomonadati</taxon>
        <taxon>Bacteroidota</taxon>
        <taxon>Flavobacteriia</taxon>
        <taxon>Flavobacteriales</taxon>
        <taxon>Flavobacteriaceae</taxon>
        <taxon>Winogradskyella</taxon>
    </lineage>
</organism>
<evidence type="ECO:0000313" key="3">
    <source>
        <dbReference type="Proteomes" id="UP000611215"/>
    </source>
</evidence>
<proteinExistence type="predicted"/>
<evidence type="ECO:0000256" key="1">
    <source>
        <dbReference type="SAM" id="SignalP"/>
    </source>
</evidence>
<dbReference type="RefSeq" id="WP_195872123.1">
    <property type="nucleotide sequence ID" value="NZ_JADOET010000012.1"/>
</dbReference>
<sequence>MKTKITLLILFLTTLGFAQNGINYKAVIKDNIGNVVANDLVVVQFSILQGAAQTNVFTETHSPSTDENGIITVNIGEGTPVSGTFASIDWASEDHYLNVQINVGDGLTDMGTTQFKTVPYAIASGDKSWEVETDNVHVLTKNVGIGTTAPTDLLHIYDDETSGINLSVPNFSDVSQIEFKNGSETGFHSFYKILNREDALRFELDTDLSATGEGYESKMTLSNSGLELENGTRINEFSTDGTLAGNSNNAIPTEAAVKAYVDNRGQSNYWKIDNLNTNNITATSTYQPIGPVLIINKEFSDSNIEVTLNSRVNGGVFSSPSVNGINFKIRIDGIETTLDNIGSIIDSNTIDFLSIFAVFEGLSVGSHTIQVYASTSPFGTSSNVGLDPGGWNGAIIAKETF</sequence>
<dbReference type="Proteomes" id="UP000611215">
    <property type="component" value="Unassembled WGS sequence"/>
</dbReference>
<protein>
    <submittedName>
        <fullName evidence="2">Uncharacterized protein</fullName>
    </submittedName>
</protein>
<feature type="signal peptide" evidence="1">
    <location>
        <begin position="1"/>
        <end position="18"/>
    </location>
</feature>
<evidence type="ECO:0000313" key="2">
    <source>
        <dbReference type="EMBL" id="MBF8150864.1"/>
    </source>
</evidence>
<gene>
    <name evidence="2" type="ORF">ITJ86_13205</name>
</gene>
<dbReference type="EMBL" id="JADOET010000012">
    <property type="protein sequence ID" value="MBF8150864.1"/>
    <property type="molecule type" value="Genomic_DNA"/>
</dbReference>
<keyword evidence="1" id="KW-0732">Signal</keyword>
<reference evidence="2 3" key="1">
    <citation type="submission" date="2020-11" db="EMBL/GenBank/DDBJ databases">
        <title>Winogradskyella marina sp. nov., isolated from marine sediment.</title>
        <authorList>
            <person name="Bo J."/>
            <person name="Wang S."/>
            <person name="Song X."/>
            <person name="Du Z."/>
        </authorList>
    </citation>
    <scope>NUCLEOTIDE SEQUENCE [LARGE SCALE GENOMIC DNA]</scope>
    <source>
        <strain evidence="2 3">F6397</strain>
    </source>
</reference>
<name>A0ABS0EKC4_9FLAO</name>
<keyword evidence="3" id="KW-1185">Reference proteome</keyword>